<evidence type="ECO:0000259" key="6">
    <source>
        <dbReference type="PROSITE" id="PS51935"/>
    </source>
</evidence>
<dbReference type="InterPro" id="IPR051794">
    <property type="entry name" value="PG_Endopeptidase_C40"/>
</dbReference>
<dbReference type="InterPro" id="IPR038765">
    <property type="entry name" value="Papain-like_cys_pep_sf"/>
</dbReference>
<evidence type="ECO:0000256" key="1">
    <source>
        <dbReference type="ARBA" id="ARBA00007074"/>
    </source>
</evidence>
<accession>A0ABV8Q9M2</accession>
<organism evidence="7 8">
    <name type="scientific">Gryllotalpicola reticulitermitis</name>
    <dbReference type="NCBI Taxonomy" id="1184153"/>
    <lineage>
        <taxon>Bacteria</taxon>
        <taxon>Bacillati</taxon>
        <taxon>Actinomycetota</taxon>
        <taxon>Actinomycetes</taxon>
        <taxon>Micrococcales</taxon>
        <taxon>Microbacteriaceae</taxon>
        <taxon>Gryllotalpicola</taxon>
    </lineage>
</organism>
<dbReference type="Pfam" id="PF00877">
    <property type="entry name" value="NLPC_P60"/>
    <property type="match status" value="1"/>
</dbReference>
<dbReference type="PROSITE" id="PS51935">
    <property type="entry name" value="NLPC_P60"/>
    <property type="match status" value="1"/>
</dbReference>
<evidence type="ECO:0000313" key="8">
    <source>
        <dbReference type="Proteomes" id="UP001595900"/>
    </source>
</evidence>
<feature type="region of interest" description="Disordered" evidence="5">
    <location>
        <begin position="215"/>
        <end position="268"/>
    </location>
</feature>
<evidence type="ECO:0000313" key="7">
    <source>
        <dbReference type="EMBL" id="MFC4245010.1"/>
    </source>
</evidence>
<comment type="caution">
    <text evidence="7">The sequence shown here is derived from an EMBL/GenBank/DDBJ whole genome shotgun (WGS) entry which is preliminary data.</text>
</comment>
<keyword evidence="2" id="KW-0645">Protease</keyword>
<dbReference type="Gene3D" id="3.90.1720.10">
    <property type="entry name" value="endopeptidase domain like (from Nostoc punctiforme)"/>
    <property type="match status" value="1"/>
</dbReference>
<name>A0ABV8Q9M2_9MICO</name>
<dbReference type="SUPFAM" id="SSF54001">
    <property type="entry name" value="Cysteine proteinases"/>
    <property type="match status" value="1"/>
</dbReference>
<comment type="similarity">
    <text evidence="1">Belongs to the peptidase C40 family.</text>
</comment>
<feature type="domain" description="NlpC/P60" evidence="6">
    <location>
        <begin position="271"/>
        <end position="398"/>
    </location>
</feature>
<feature type="compositionally biased region" description="Low complexity" evidence="5">
    <location>
        <begin position="215"/>
        <end position="250"/>
    </location>
</feature>
<sequence length="401" mass="40930">MGKVLSSLLAAAVLGPLFGVLAVVLVVAPANAQNSCLGNNLAVDDAAPNTLTVDTDGGSMTLTHTQLVNALTIIRVGTTTPGVSKNGITIALMAGLVESGLRMLDNPGAYPDSANFPHDGDGSDHDSLGIFQMRPQSGWGTVAELMDPQYQAEAFYGGPTGPNKGSPRGLLDIPHWDSLPLGAAAQAVEVSAYPDRYQAQEKAAHGILAALTSATSSTDDPVDDPAATAAGAASSWDPAPGTSACAATTGGLPGGDPGPGQGAGGGFAPNTVEVAQAVAYAEDQLGQPYVFGGQAPGGWDCSGLTMMAYRAAGVDIGTHSVTDQLSRMVSEGRTLPMADAERGDLLFWQEPDGSYEHVAIYLGGGMMIAAPQPGENVKIQQVWSTSDERLLDFIGRPTGTP</sequence>
<evidence type="ECO:0000256" key="3">
    <source>
        <dbReference type="ARBA" id="ARBA00022801"/>
    </source>
</evidence>
<dbReference type="InterPro" id="IPR000064">
    <property type="entry name" value="NLP_P60_dom"/>
</dbReference>
<keyword evidence="8" id="KW-1185">Reference proteome</keyword>
<proteinExistence type="inferred from homology"/>
<dbReference type="RefSeq" id="WP_390231589.1">
    <property type="nucleotide sequence ID" value="NZ_JBHSCN010000017.1"/>
</dbReference>
<feature type="compositionally biased region" description="Gly residues" evidence="5">
    <location>
        <begin position="251"/>
        <end position="267"/>
    </location>
</feature>
<evidence type="ECO:0000256" key="5">
    <source>
        <dbReference type="SAM" id="MobiDB-lite"/>
    </source>
</evidence>
<protein>
    <submittedName>
        <fullName evidence="7">C40 family peptidase</fullName>
    </submittedName>
</protein>
<dbReference type="Proteomes" id="UP001595900">
    <property type="component" value="Unassembled WGS sequence"/>
</dbReference>
<evidence type="ECO:0000256" key="4">
    <source>
        <dbReference type="ARBA" id="ARBA00022807"/>
    </source>
</evidence>
<gene>
    <name evidence="7" type="ORF">ACFOYW_16700</name>
</gene>
<reference evidence="8" key="1">
    <citation type="journal article" date="2019" name="Int. J. Syst. Evol. Microbiol.">
        <title>The Global Catalogue of Microorganisms (GCM) 10K type strain sequencing project: providing services to taxonomists for standard genome sequencing and annotation.</title>
        <authorList>
            <consortium name="The Broad Institute Genomics Platform"/>
            <consortium name="The Broad Institute Genome Sequencing Center for Infectious Disease"/>
            <person name="Wu L."/>
            <person name="Ma J."/>
        </authorList>
    </citation>
    <scope>NUCLEOTIDE SEQUENCE [LARGE SCALE GENOMIC DNA]</scope>
    <source>
        <strain evidence="8">CGMCC 1.10363</strain>
    </source>
</reference>
<dbReference type="EMBL" id="JBHSCN010000017">
    <property type="protein sequence ID" value="MFC4245010.1"/>
    <property type="molecule type" value="Genomic_DNA"/>
</dbReference>
<keyword evidence="3" id="KW-0378">Hydrolase</keyword>
<dbReference type="PANTHER" id="PTHR47359:SF3">
    <property type="entry name" value="NLP_P60 DOMAIN-CONTAINING PROTEIN-RELATED"/>
    <property type="match status" value="1"/>
</dbReference>
<evidence type="ECO:0000256" key="2">
    <source>
        <dbReference type="ARBA" id="ARBA00022670"/>
    </source>
</evidence>
<dbReference type="PANTHER" id="PTHR47359">
    <property type="entry name" value="PEPTIDOGLYCAN DL-ENDOPEPTIDASE CWLO"/>
    <property type="match status" value="1"/>
</dbReference>
<keyword evidence="4" id="KW-0788">Thiol protease</keyword>